<comment type="caution">
    <text evidence="2">The sequence shown here is derived from an EMBL/GenBank/DDBJ whole genome shotgun (WGS) entry which is preliminary data.</text>
</comment>
<dbReference type="RefSeq" id="WP_186869590.1">
    <property type="nucleotide sequence ID" value="NZ_JACOOL010000005.1"/>
</dbReference>
<keyword evidence="1" id="KW-0812">Transmembrane</keyword>
<feature type="transmembrane region" description="Helical" evidence="1">
    <location>
        <begin position="119"/>
        <end position="137"/>
    </location>
</feature>
<evidence type="ECO:0000313" key="3">
    <source>
        <dbReference type="Proteomes" id="UP000637359"/>
    </source>
</evidence>
<evidence type="ECO:0000313" key="2">
    <source>
        <dbReference type="EMBL" id="MBC5636877.1"/>
    </source>
</evidence>
<proteinExistence type="predicted"/>
<feature type="transmembrane region" description="Helical" evidence="1">
    <location>
        <begin position="37"/>
        <end position="58"/>
    </location>
</feature>
<keyword evidence="3" id="KW-1185">Reference proteome</keyword>
<reference evidence="2" key="1">
    <citation type="submission" date="2020-08" db="EMBL/GenBank/DDBJ databases">
        <title>Genome public.</title>
        <authorList>
            <person name="Liu C."/>
            <person name="Sun Q."/>
        </authorList>
    </citation>
    <scope>NUCLEOTIDE SEQUENCE</scope>
    <source>
        <strain evidence="2">BX22</strain>
    </source>
</reference>
<sequence length="187" mass="20738">MSFILTTILVICTCQILSIIILNALHRKHLSNMHGMLASMALGMLSGILFGTVIGILLNGDLFMSTFLAILIGLSIGFIAGLPFNLFAVIDGSISGIMGGMMGAMLGEMIPMFNPDATIKLLAFFTIMLLLIMTYLTEESIKGNRMISVRTHPFFYTITIVLLFFLIKDIPIIDIEQYNNHSFFDFR</sequence>
<dbReference type="Proteomes" id="UP000637359">
    <property type="component" value="Unassembled WGS sequence"/>
</dbReference>
<keyword evidence="1" id="KW-0472">Membrane</keyword>
<gene>
    <name evidence="2" type="ORF">H8S33_08615</name>
</gene>
<evidence type="ECO:0000256" key="1">
    <source>
        <dbReference type="SAM" id="Phobius"/>
    </source>
</evidence>
<accession>A0A923RK22</accession>
<dbReference type="EMBL" id="JACOOL010000005">
    <property type="protein sequence ID" value="MBC5636877.1"/>
    <property type="molecule type" value="Genomic_DNA"/>
</dbReference>
<feature type="transmembrane region" description="Helical" evidence="1">
    <location>
        <begin position="64"/>
        <end position="87"/>
    </location>
</feature>
<name>A0A923RK22_9BACI</name>
<keyword evidence="1" id="KW-1133">Transmembrane helix</keyword>
<feature type="transmembrane region" description="Helical" evidence="1">
    <location>
        <begin position="6"/>
        <end position="25"/>
    </location>
</feature>
<organism evidence="2 3">
    <name type="scientific">Ornithinibacillus hominis</name>
    <dbReference type="NCBI Taxonomy" id="2763055"/>
    <lineage>
        <taxon>Bacteria</taxon>
        <taxon>Bacillati</taxon>
        <taxon>Bacillota</taxon>
        <taxon>Bacilli</taxon>
        <taxon>Bacillales</taxon>
        <taxon>Bacillaceae</taxon>
        <taxon>Ornithinibacillus</taxon>
    </lineage>
</organism>
<protein>
    <submittedName>
        <fullName evidence="2">Uncharacterized protein</fullName>
    </submittedName>
</protein>
<dbReference type="AlphaFoldDB" id="A0A923RK22"/>
<feature type="transmembrane region" description="Helical" evidence="1">
    <location>
        <begin position="94"/>
        <end position="113"/>
    </location>
</feature>
<feature type="transmembrane region" description="Helical" evidence="1">
    <location>
        <begin position="149"/>
        <end position="167"/>
    </location>
</feature>